<evidence type="ECO:0000256" key="1">
    <source>
        <dbReference type="SAM" id="Phobius"/>
    </source>
</evidence>
<keyword evidence="3" id="KW-1185">Reference proteome</keyword>
<dbReference type="EMBL" id="JAUSWC010000016">
    <property type="protein sequence ID" value="MDQ0489636.1"/>
    <property type="molecule type" value="Genomic_DNA"/>
</dbReference>
<reference evidence="2 3" key="1">
    <citation type="submission" date="2023-07" db="EMBL/GenBank/DDBJ databases">
        <title>Genomic Encyclopedia of Type Strains, Phase IV (KMG-IV): sequencing the most valuable type-strain genomes for metagenomic binning, comparative biology and taxonomic classification.</title>
        <authorList>
            <person name="Goeker M."/>
        </authorList>
    </citation>
    <scope>NUCLEOTIDE SEQUENCE [LARGE SCALE GENOMIC DNA]</scope>
    <source>
        <strain evidence="2 3">DSM 40573</strain>
    </source>
</reference>
<organism evidence="2 3">
    <name type="scientific">Streptomyces thermodiastaticus</name>
    <dbReference type="NCBI Taxonomy" id="44061"/>
    <lineage>
        <taxon>Bacteria</taxon>
        <taxon>Bacillati</taxon>
        <taxon>Actinomycetota</taxon>
        <taxon>Actinomycetes</taxon>
        <taxon>Kitasatosporales</taxon>
        <taxon>Streptomycetaceae</taxon>
        <taxon>Streptomyces</taxon>
    </lineage>
</organism>
<keyword evidence="1" id="KW-0472">Membrane</keyword>
<keyword evidence="1" id="KW-0812">Transmembrane</keyword>
<feature type="transmembrane region" description="Helical" evidence="1">
    <location>
        <begin position="21"/>
        <end position="42"/>
    </location>
</feature>
<feature type="transmembrane region" description="Helical" evidence="1">
    <location>
        <begin position="48"/>
        <end position="71"/>
    </location>
</feature>
<dbReference type="Proteomes" id="UP001236795">
    <property type="component" value="Unassembled WGS sequence"/>
</dbReference>
<proteinExistence type="predicted"/>
<gene>
    <name evidence="2" type="ORF">QO019_004513</name>
</gene>
<dbReference type="RefSeq" id="WP_240318742.1">
    <property type="nucleotide sequence ID" value="NZ_JAUSWC010000016.1"/>
</dbReference>
<accession>A0ABU0KJP9</accession>
<comment type="caution">
    <text evidence="2">The sequence shown here is derived from an EMBL/GenBank/DDBJ whole genome shotgun (WGS) entry which is preliminary data.</text>
</comment>
<sequence length="116" mass="12006">MISEKPEPAGRRTWTEIAAAALPLYLTMIAASAGALVDTALLGNHSTATLAAFAVSTAVFGPATATVAGALRGVMPFVTPCSCLWCAAECGSRSPSAPSPRRCLQGQLRRFARRDA</sequence>
<evidence type="ECO:0000313" key="2">
    <source>
        <dbReference type="EMBL" id="MDQ0489636.1"/>
    </source>
</evidence>
<evidence type="ECO:0000313" key="3">
    <source>
        <dbReference type="Proteomes" id="UP001236795"/>
    </source>
</evidence>
<name>A0ABU0KJP9_9ACTN</name>
<keyword evidence="1" id="KW-1133">Transmembrane helix</keyword>
<protein>
    <submittedName>
        <fullName evidence="2">Uncharacterized protein</fullName>
    </submittedName>
</protein>